<dbReference type="EMBL" id="JAIMFO010000005">
    <property type="protein sequence ID" value="MBY4797313.1"/>
    <property type="molecule type" value="Genomic_DNA"/>
</dbReference>
<gene>
    <name evidence="3" type="ORF">K6V98_02895</name>
</gene>
<dbReference type="Proteomes" id="UP000700908">
    <property type="component" value="Unassembled WGS sequence"/>
</dbReference>
<accession>A0ABS7MIW1</accession>
<evidence type="ECO:0000256" key="2">
    <source>
        <dbReference type="SAM" id="SignalP"/>
    </source>
</evidence>
<sequence>MRWQAAAALAAAAFGAGDFAAAALAASGANPIIDPEAAMSAIPAALRAGRVFSTEALPLCEGTVCACAALVAWARSLGPKGARRDGEEHGSSRWATRKDIAPFGDAKDPDNNNILTDNARIRLVSHRFSLFHRHQRQRTRGG</sequence>
<reference evidence="3 4" key="1">
    <citation type="submission" date="2021-08" db="EMBL/GenBank/DDBJ databases">
        <title>Collinsella faecalis sp. nov. isolated from swine faeces.</title>
        <authorList>
            <person name="Oh B.S."/>
            <person name="Lee J.H."/>
        </authorList>
    </citation>
    <scope>NUCLEOTIDE SEQUENCE [LARGE SCALE GENOMIC DNA]</scope>
    <source>
        <strain evidence="3 4">AGMB00827</strain>
    </source>
</reference>
<keyword evidence="2" id="KW-0732">Signal</keyword>
<evidence type="ECO:0000313" key="3">
    <source>
        <dbReference type="EMBL" id="MBY4797313.1"/>
    </source>
</evidence>
<feature type="region of interest" description="Disordered" evidence="1">
    <location>
        <begin position="79"/>
        <end position="111"/>
    </location>
</feature>
<evidence type="ECO:0000256" key="1">
    <source>
        <dbReference type="SAM" id="MobiDB-lite"/>
    </source>
</evidence>
<organism evidence="3 4">
    <name type="scientific">Collinsella ureilytica</name>
    <dbReference type="NCBI Taxonomy" id="2869515"/>
    <lineage>
        <taxon>Bacteria</taxon>
        <taxon>Bacillati</taxon>
        <taxon>Actinomycetota</taxon>
        <taxon>Coriobacteriia</taxon>
        <taxon>Coriobacteriales</taxon>
        <taxon>Coriobacteriaceae</taxon>
        <taxon>Collinsella</taxon>
    </lineage>
</organism>
<dbReference type="RefSeq" id="WP_222199082.1">
    <property type="nucleotide sequence ID" value="NZ_JAIMFO010000005.1"/>
</dbReference>
<feature type="signal peptide" evidence="2">
    <location>
        <begin position="1"/>
        <end position="25"/>
    </location>
</feature>
<feature type="compositionally biased region" description="Basic and acidic residues" evidence="1">
    <location>
        <begin position="82"/>
        <end position="110"/>
    </location>
</feature>
<name>A0ABS7MIW1_9ACTN</name>
<proteinExistence type="predicted"/>
<keyword evidence="4" id="KW-1185">Reference proteome</keyword>
<protein>
    <submittedName>
        <fullName evidence="3">Uncharacterized protein</fullName>
    </submittedName>
</protein>
<evidence type="ECO:0000313" key="4">
    <source>
        <dbReference type="Proteomes" id="UP000700908"/>
    </source>
</evidence>
<comment type="caution">
    <text evidence="3">The sequence shown here is derived from an EMBL/GenBank/DDBJ whole genome shotgun (WGS) entry which is preliminary data.</text>
</comment>
<feature type="chain" id="PRO_5047054639" evidence="2">
    <location>
        <begin position="26"/>
        <end position="142"/>
    </location>
</feature>